<dbReference type="FunFam" id="3.40.50.300:FF:000297">
    <property type="entry name" value="Uridine-cytidine kinase 2"/>
    <property type="match status" value="1"/>
</dbReference>
<organism evidence="13 14">
    <name type="scientific">Patiria miniata</name>
    <name type="common">Bat star</name>
    <name type="synonym">Asterina miniata</name>
    <dbReference type="NCBI Taxonomy" id="46514"/>
    <lineage>
        <taxon>Eukaryota</taxon>
        <taxon>Metazoa</taxon>
        <taxon>Echinodermata</taxon>
        <taxon>Eleutherozoa</taxon>
        <taxon>Asterozoa</taxon>
        <taxon>Asteroidea</taxon>
        <taxon>Valvatacea</taxon>
        <taxon>Valvatida</taxon>
        <taxon>Asterinidae</taxon>
        <taxon>Patiria</taxon>
    </lineage>
</organism>
<dbReference type="InterPro" id="IPR027417">
    <property type="entry name" value="P-loop_NTPase"/>
</dbReference>
<sequence length="274" mass="30518">MAGRGSQDSANGKTSSSNGQIRRPFLIGVSGGTSSGKSSVCTKIVERLGQRNIDSKKRKVAVISQDSFYRDLSNGEQALAFKGQFNFDHPASFDFDLIKQTLDDIIAGKTVKIPAYDFTTNSRKAEEFTVIYPADVVLFEGILVFYNKEVRDMFHMKLFVDTDADTRLSRRVVRDIKDRGRELEQILVQYVKFVKPAFEEFCLPTKKYADIIIPRGSENTVAIGLIGQHIKDILNGGIKKHITNGNTFPDEGLNVDKPVRQRNPSETGAGGRPH</sequence>
<dbReference type="OrthoDB" id="10257085at2759"/>
<dbReference type="InterPro" id="IPR006083">
    <property type="entry name" value="PRK/URK"/>
</dbReference>
<dbReference type="Gene3D" id="3.40.50.300">
    <property type="entry name" value="P-loop containing nucleotide triphosphate hydrolases"/>
    <property type="match status" value="1"/>
</dbReference>
<feature type="region of interest" description="Disordered" evidence="11">
    <location>
        <begin position="245"/>
        <end position="274"/>
    </location>
</feature>
<evidence type="ECO:0000256" key="6">
    <source>
        <dbReference type="ARBA" id="ARBA00022741"/>
    </source>
</evidence>
<evidence type="ECO:0000256" key="5">
    <source>
        <dbReference type="ARBA" id="ARBA00022679"/>
    </source>
</evidence>
<dbReference type="GeneID" id="119720763"/>
<protein>
    <recommendedName>
        <fullName evidence="4">uridine/cytidine kinase</fullName>
        <ecNumber evidence="4">2.7.1.48</ecNumber>
    </recommendedName>
</protein>
<evidence type="ECO:0000256" key="3">
    <source>
        <dbReference type="ARBA" id="ARBA00005408"/>
    </source>
</evidence>
<dbReference type="GO" id="GO:0004849">
    <property type="term" value="F:uridine kinase activity"/>
    <property type="evidence" value="ECO:0007669"/>
    <property type="project" value="UniProtKB-EC"/>
</dbReference>
<dbReference type="OMA" id="TVKPMHE"/>
<comment type="pathway">
    <text evidence="2">Pyrimidine metabolism; CTP biosynthesis via salvage pathway; CTP from cytidine: step 1/3.</text>
</comment>
<evidence type="ECO:0000256" key="4">
    <source>
        <dbReference type="ARBA" id="ARBA00012137"/>
    </source>
</evidence>
<dbReference type="InterPro" id="IPR000764">
    <property type="entry name" value="Uridine_kinase-like"/>
</dbReference>
<dbReference type="EC" id="2.7.1.48" evidence="4"/>
<evidence type="ECO:0000256" key="2">
    <source>
        <dbReference type="ARBA" id="ARBA00004784"/>
    </source>
</evidence>
<dbReference type="NCBIfam" id="NF004018">
    <property type="entry name" value="PRK05480.1"/>
    <property type="match status" value="1"/>
</dbReference>
<name>A0A913Z6S6_PATMI</name>
<keyword evidence="6" id="KW-0547">Nucleotide-binding</keyword>
<keyword evidence="14" id="KW-1185">Reference proteome</keyword>
<evidence type="ECO:0000256" key="10">
    <source>
        <dbReference type="ARBA" id="ARBA00048909"/>
    </source>
</evidence>
<keyword evidence="5" id="KW-0808">Transferase</keyword>
<evidence type="ECO:0000256" key="8">
    <source>
        <dbReference type="ARBA" id="ARBA00022840"/>
    </source>
</evidence>
<dbReference type="GO" id="GO:0005524">
    <property type="term" value="F:ATP binding"/>
    <property type="evidence" value="ECO:0007669"/>
    <property type="project" value="UniProtKB-KW"/>
</dbReference>
<evidence type="ECO:0000256" key="7">
    <source>
        <dbReference type="ARBA" id="ARBA00022777"/>
    </source>
</evidence>
<dbReference type="PANTHER" id="PTHR10285">
    <property type="entry name" value="URIDINE KINASE"/>
    <property type="match status" value="1"/>
</dbReference>
<dbReference type="SUPFAM" id="SSF52540">
    <property type="entry name" value="P-loop containing nucleoside triphosphate hydrolases"/>
    <property type="match status" value="1"/>
</dbReference>
<feature type="domain" description="Phosphoribulokinase/uridine kinase" evidence="12">
    <location>
        <begin position="26"/>
        <end position="221"/>
    </location>
</feature>
<dbReference type="Proteomes" id="UP000887568">
    <property type="component" value="Unplaced"/>
</dbReference>
<dbReference type="EnsemblMetazoa" id="XM_038190597.1">
    <property type="protein sequence ID" value="XP_038046525.1"/>
    <property type="gene ID" value="LOC119720763"/>
</dbReference>
<evidence type="ECO:0000256" key="9">
    <source>
        <dbReference type="ARBA" id="ARBA00047436"/>
    </source>
</evidence>
<comment type="similarity">
    <text evidence="3">Belongs to the uridine kinase family.</text>
</comment>
<evidence type="ECO:0000256" key="1">
    <source>
        <dbReference type="ARBA" id="ARBA00004690"/>
    </source>
</evidence>
<dbReference type="Pfam" id="PF00485">
    <property type="entry name" value="PRK"/>
    <property type="match status" value="1"/>
</dbReference>
<evidence type="ECO:0000313" key="13">
    <source>
        <dbReference type="EnsemblMetazoa" id="XP_038046525.1"/>
    </source>
</evidence>
<evidence type="ECO:0000256" key="11">
    <source>
        <dbReference type="SAM" id="MobiDB-lite"/>
    </source>
</evidence>
<evidence type="ECO:0000259" key="12">
    <source>
        <dbReference type="Pfam" id="PF00485"/>
    </source>
</evidence>
<proteinExistence type="inferred from homology"/>
<evidence type="ECO:0000313" key="14">
    <source>
        <dbReference type="Proteomes" id="UP000887568"/>
    </source>
</evidence>
<comment type="catalytic activity">
    <reaction evidence="10">
        <text>uridine + ATP = UMP + ADP + H(+)</text>
        <dbReference type="Rhea" id="RHEA:16825"/>
        <dbReference type="ChEBI" id="CHEBI:15378"/>
        <dbReference type="ChEBI" id="CHEBI:16704"/>
        <dbReference type="ChEBI" id="CHEBI:30616"/>
        <dbReference type="ChEBI" id="CHEBI:57865"/>
        <dbReference type="ChEBI" id="CHEBI:456216"/>
        <dbReference type="EC" id="2.7.1.48"/>
    </reaction>
</comment>
<dbReference type="PRINTS" id="PR00988">
    <property type="entry name" value="URIDINKINASE"/>
</dbReference>
<feature type="region of interest" description="Disordered" evidence="11">
    <location>
        <begin position="1"/>
        <end position="21"/>
    </location>
</feature>
<comment type="pathway">
    <text evidence="1">Pyrimidine metabolism; UMP biosynthesis via salvage pathway; UMP from uridine: step 1/1.</text>
</comment>
<accession>A0A913Z6S6</accession>
<reference evidence="13" key="1">
    <citation type="submission" date="2022-11" db="UniProtKB">
        <authorList>
            <consortium name="EnsemblMetazoa"/>
        </authorList>
    </citation>
    <scope>IDENTIFICATION</scope>
</reference>
<feature type="compositionally biased region" description="Polar residues" evidence="11">
    <location>
        <begin position="1"/>
        <end position="20"/>
    </location>
</feature>
<comment type="catalytic activity">
    <reaction evidence="9">
        <text>cytidine + ATP = CMP + ADP + H(+)</text>
        <dbReference type="Rhea" id="RHEA:24674"/>
        <dbReference type="ChEBI" id="CHEBI:15378"/>
        <dbReference type="ChEBI" id="CHEBI:17562"/>
        <dbReference type="ChEBI" id="CHEBI:30616"/>
        <dbReference type="ChEBI" id="CHEBI:60377"/>
        <dbReference type="ChEBI" id="CHEBI:456216"/>
        <dbReference type="EC" id="2.7.1.48"/>
    </reaction>
</comment>
<dbReference type="AlphaFoldDB" id="A0A913Z6S6"/>
<keyword evidence="7" id="KW-0418">Kinase</keyword>
<keyword evidence="8" id="KW-0067">ATP-binding</keyword>
<dbReference type="CDD" id="cd02023">
    <property type="entry name" value="UMPK"/>
    <property type="match status" value="1"/>
</dbReference>
<dbReference type="RefSeq" id="XP_038046525.1">
    <property type="nucleotide sequence ID" value="XM_038190597.1"/>
</dbReference>